<dbReference type="SUPFAM" id="SSF109604">
    <property type="entry name" value="HD-domain/PDEase-like"/>
    <property type="match status" value="1"/>
</dbReference>
<dbReference type="InterPro" id="IPR037522">
    <property type="entry name" value="HD_GYP_dom"/>
</dbReference>
<evidence type="ECO:0000259" key="1">
    <source>
        <dbReference type="PROSITE" id="PS51832"/>
    </source>
</evidence>
<dbReference type="EMBL" id="JADJMS010000052">
    <property type="protein sequence ID" value="MBK7417506.1"/>
    <property type="molecule type" value="Genomic_DNA"/>
</dbReference>
<evidence type="ECO:0000313" key="3">
    <source>
        <dbReference type="Proteomes" id="UP000739411"/>
    </source>
</evidence>
<feature type="domain" description="HD-GYP" evidence="1">
    <location>
        <begin position="7"/>
        <end position="203"/>
    </location>
</feature>
<dbReference type="PROSITE" id="PS51832">
    <property type="entry name" value="HD_GYP"/>
    <property type="match status" value="1"/>
</dbReference>
<dbReference type="GO" id="GO:0008081">
    <property type="term" value="F:phosphoric diester hydrolase activity"/>
    <property type="evidence" value="ECO:0007669"/>
    <property type="project" value="UniProtKB-ARBA"/>
</dbReference>
<comment type="caution">
    <text evidence="2">The sequence shown here is derived from an EMBL/GenBank/DDBJ whole genome shotgun (WGS) entry which is preliminary data.</text>
</comment>
<protein>
    <submittedName>
        <fullName evidence="2">HD domain-containing protein</fullName>
    </submittedName>
</protein>
<gene>
    <name evidence="2" type="ORF">IPJ38_22900</name>
</gene>
<dbReference type="PANTHER" id="PTHR43155">
    <property type="entry name" value="CYCLIC DI-GMP PHOSPHODIESTERASE PA4108-RELATED"/>
    <property type="match status" value="1"/>
</dbReference>
<dbReference type="Pfam" id="PF13487">
    <property type="entry name" value="HD_5"/>
    <property type="match status" value="1"/>
</dbReference>
<evidence type="ECO:0000313" key="2">
    <source>
        <dbReference type="EMBL" id="MBK7417506.1"/>
    </source>
</evidence>
<dbReference type="PANTHER" id="PTHR43155:SF2">
    <property type="entry name" value="CYCLIC DI-GMP PHOSPHODIESTERASE PA4108"/>
    <property type="match status" value="1"/>
</dbReference>
<dbReference type="CDD" id="cd00077">
    <property type="entry name" value="HDc"/>
    <property type="match status" value="1"/>
</dbReference>
<reference evidence="2 3" key="1">
    <citation type="submission" date="2020-10" db="EMBL/GenBank/DDBJ databases">
        <title>Connecting structure to function with the recovery of over 1000 high-quality activated sludge metagenome-assembled genomes encoding full-length rRNA genes using long-read sequencing.</title>
        <authorList>
            <person name="Singleton C.M."/>
            <person name="Petriglieri F."/>
            <person name="Kristensen J.M."/>
            <person name="Kirkegaard R.H."/>
            <person name="Michaelsen T.Y."/>
            <person name="Andersen M.H."/>
            <person name="Karst S.M."/>
            <person name="Dueholm M.S."/>
            <person name="Nielsen P.H."/>
            <person name="Albertsen M."/>
        </authorList>
    </citation>
    <scope>NUCLEOTIDE SEQUENCE [LARGE SCALE GENOMIC DNA]</scope>
    <source>
        <strain evidence="2">EsbW_18-Q3-R4-48_BATAC.463</strain>
    </source>
</reference>
<accession>A0A935KEZ4</accession>
<dbReference type="InterPro" id="IPR003607">
    <property type="entry name" value="HD/PDEase_dom"/>
</dbReference>
<dbReference type="Gene3D" id="1.10.3210.10">
    <property type="entry name" value="Hypothetical protein af1432"/>
    <property type="match status" value="1"/>
</dbReference>
<dbReference type="Proteomes" id="UP000739411">
    <property type="component" value="Unassembled WGS sequence"/>
</dbReference>
<dbReference type="AlphaFoldDB" id="A0A935KEZ4"/>
<organism evidence="2 3">
    <name type="scientific">Candidatus Dechloromonas phosphorivorans</name>
    <dbReference type="NCBI Taxonomy" id="2899244"/>
    <lineage>
        <taxon>Bacteria</taxon>
        <taxon>Pseudomonadati</taxon>
        <taxon>Pseudomonadota</taxon>
        <taxon>Betaproteobacteria</taxon>
        <taxon>Rhodocyclales</taxon>
        <taxon>Azonexaceae</taxon>
        <taxon>Dechloromonas</taxon>
    </lineage>
</organism>
<name>A0A935KEZ4_9RHOO</name>
<proteinExistence type="predicted"/>
<sequence>MHRSKPKQASLTNISQALSVALGVRDSHTLGHCERVVTLCRELAIHLDFSERELGILAVAAQFHDIGKIGIPDNVLHKPSRFEPAEWECMKQHSVIGERIIRALACDHADEIALSVRHHHEHFDGSGYPDALSGTQIPIYSRMISLTDSYDAIAETRSYHKARKHNEIMDLLHSENGIKHDPDLLHAFNAVIEKSAMRTPDIG</sequence>
<dbReference type="SMART" id="SM00471">
    <property type="entry name" value="HDc"/>
    <property type="match status" value="1"/>
</dbReference>